<keyword evidence="3" id="KW-1185">Reference proteome</keyword>
<protein>
    <submittedName>
        <fullName evidence="2">Uncharacterized protein</fullName>
    </submittedName>
</protein>
<gene>
    <name evidence="2" type="ORF">B0T21DRAFT_47717</name>
</gene>
<sequence>MLKSQVDNCVKLPNYTYHPADGRRCLGAFQDDTTERVLLSNDARTGPSHDFAKAQLPSVHTYVHTYVHTDDVRRLLGLHMTDDSQEPQLRIRNDVAATCNGFDRRSKGIVSSEEDHHHHVAWLASLCSPVEVAFEISQPWIQEMTRLQLSRADNGRETRVAVNFVDHGCCRGREGHTRGLRLHDSSMFPPRRSAHTHNSASQGKMFRIRETHKNVCGNKIGRSMRGGMGQQVTSPKKTLGPGSTSKGPLQIRQGSPKRSRWVGFVVTT</sequence>
<feature type="region of interest" description="Disordered" evidence="1">
    <location>
        <begin position="180"/>
        <end position="202"/>
    </location>
</feature>
<evidence type="ECO:0000313" key="2">
    <source>
        <dbReference type="EMBL" id="KAK0723987.1"/>
    </source>
</evidence>
<feature type="region of interest" description="Disordered" evidence="1">
    <location>
        <begin position="219"/>
        <end position="258"/>
    </location>
</feature>
<comment type="caution">
    <text evidence="2">The sequence shown here is derived from an EMBL/GenBank/DDBJ whole genome shotgun (WGS) entry which is preliminary data.</text>
</comment>
<evidence type="ECO:0000313" key="3">
    <source>
        <dbReference type="Proteomes" id="UP001172159"/>
    </source>
</evidence>
<dbReference type="AlphaFoldDB" id="A0AA40AXW0"/>
<organism evidence="2 3">
    <name type="scientific">Apiosordaria backusii</name>
    <dbReference type="NCBI Taxonomy" id="314023"/>
    <lineage>
        <taxon>Eukaryota</taxon>
        <taxon>Fungi</taxon>
        <taxon>Dikarya</taxon>
        <taxon>Ascomycota</taxon>
        <taxon>Pezizomycotina</taxon>
        <taxon>Sordariomycetes</taxon>
        <taxon>Sordariomycetidae</taxon>
        <taxon>Sordariales</taxon>
        <taxon>Lasiosphaeriaceae</taxon>
        <taxon>Apiosordaria</taxon>
    </lineage>
</organism>
<dbReference type="Proteomes" id="UP001172159">
    <property type="component" value="Unassembled WGS sequence"/>
</dbReference>
<name>A0AA40AXW0_9PEZI</name>
<reference evidence="2" key="1">
    <citation type="submission" date="2023-06" db="EMBL/GenBank/DDBJ databases">
        <title>Genome-scale phylogeny and comparative genomics of the fungal order Sordariales.</title>
        <authorList>
            <consortium name="Lawrence Berkeley National Laboratory"/>
            <person name="Hensen N."/>
            <person name="Bonometti L."/>
            <person name="Westerberg I."/>
            <person name="Brannstrom I.O."/>
            <person name="Guillou S."/>
            <person name="Cros-Aarteil S."/>
            <person name="Calhoun S."/>
            <person name="Haridas S."/>
            <person name="Kuo A."/>
            <person name="Mondo S."/>
            <person name="Pangilinan J."/>
            <person name="Riley R."/>
            <person name="Labutti K."/>
            <person name="Andreopoulos B."/>
            <person name="Lipzen A."/>
            <person name="Chen C."/>
            <person name="Yanf M."/>
            <person name="Daum C."/>
            <person name="Ng V."/>
            <person name="Clum A."/>
            <person name="Steindorff A."/>
            <person name="Ohm R."/>
            <person name="Martin F."/>
            <person name="Silar P."/>
            <person name="Natvig D."/>
            <person name="Lalanne C."/>
            <person name="Gautier V."/>
            <person name="Ament-Velasquez S.L."/>
            <person name="Kruys A."/>
            <person name="Hutchinson M.I."/>
            <person name="Powell A.J."/>
            <person name="Barry K."/>
            <person name="Miller A.N."/>
            <person name="Grigoriev I.V."/>
            <person name="Debuchy R."/>
            <person name="Gladieux P."/>
            <person name="Thoren M.H."/>
            <person name="Johannesson H."/>
        </authorList>
    </citation>
    <scope>NUCLEOTIDE SEQUENCE</scope>
    <source>
        <strain evidence="2">CBS 540.89</strain>
    </source>
</reference>
<feature type="compositionally biased region" description="Polar residues" evidence="1">
    <location>
        <begin position="230"/>
        <end position="247"/>
    </location>
</feature>
<proteinExistence type="predicted"/>
<accession>A0AA40AXW0</accession>
<evidence type="ECO:0000256" key="1">
    <source>
        <dbReference type="SAM" id="MobiDB-lite"/>
    </source>
</evidence>
<dbReference type="EMBL" id="JAUKTV010000011">
    <property type="protein sequence ID" value="KAK0723987.1"/>
    <property type="molecule type" value="Genomic_DNA"/>
</dbReference>